<keyword evidence="1" id="KW-0175">Coiled coil</keyword>
<sequence length="568" mass="62662">MTPEPLPTTSFCAAGHAAPSLRDHERVLVGLHESGALRLIDGGRDGAALRWRMSWGKGSSAVRAMLGVSATATDGEVAFWVHAEARRPWSIRDQRNPVERLGLLDHGLKDPSSAYSLTQQNPLVGLDDVGFLERTFNGGARDTPVLVHNGTRIGQEMLRFRNATRGMCGLLPIDDSARERLNALLPADRQVPHRAVRLYLPPWWAGHLDDITADADRLDRPGLWRQIVDTVIRVSSWRPGGKIPATAREWRALLDDPMHDVRIVPTTPGIRWLPAPDDAGKRILRQRLDSVTEQARTARHEAEDAAERVSRRRAELDELTAGIARARRSRLRLAELVGRLRRERDSAESALRNGVVAEAWREAREAELEAELYAEELDRADDRAEPGPEAEPPPEAEPEVVAFGSFAELLATAERELAGLRLGPQVAAAGELDGHQRSGLWLRRCWGVLELLSEYALARRCGDGSAPWLRGFSHYVREFGGSRGLSPSLVASGESELVVNTPRFRNARTFPVPPEVHPSGWEFFGAHVKIDRGGGVAPRLHYFDDSRGATGCVHIGYIGPHLPGPESN</sequence>
<evidence type="ECO:0000256" key="1">
    <source>
        <dbReference type="SAM" id="Coils"/>
    </source>
</evidence>
<reference evidence="2 3" key="1">
    <citation type="journal article" date="2019" name="Int. J. Syst. Evol. Microbiol.">
        <title>The Global Catalogue of Microorganisms (GCM) 10K type strain sequencing project: providing services to taxonomists for standard genome sequencing and annotation.</title>
        <authorList>
            <consortium name="The Broad Institute Genomics Platform"/>
            <consortium name="The Broad Institute Genome Sequencing Center for Infectious Disease"/>
            <person name="Wu L."/>
            <person name="Ma J."/>
        </authorList>
    </citation>
    <scope>NUCLEOTIDE SEQUENCE [LARGE SCALE GENOMIC DNA]</scope>
    <source>
        <strain evidence="2 3">JCM 9383</strain>
    </source>
</reference>
<accession>A0ABN3VCL7</accession>
<proteinExistence type="predicted"/>
<evidence type="ECO:0000313" key="2">
    <source>
        <dbReference type="EMBL" id="GAA2791747.1"/>
    </source>
</evidence>
<dbReference type="EMBL" id="BAAAUX010000013">
    <property type="protein sequence ID" value="GAA2791747.1"/>
    <property type="molecule type" value="Genomic_DNA"/>
</dbReference>
<keyword evidence="3" id="KW-1185">Reference proteome</keyword>
<name>A0ABN3VCL7_9PSEU</name>
<evidence type="ECO:0000313" key="3">
    <source>
        <dbReference type="Proteomes" id="UP001500979"/>
    </source>
</evidence>
<comment type="caution">
    <text evidence="2">The sequence shown here is derived from an EMBL/GenBank/DDBJ whole genome shotgun (WGS) entry which is preliminary data.</text>
</comment>
<dbReference type="Proteomes" id="UP001500979">
    <property type="component" value="Unassembled WGS sequence"/>
</dbReference>
<organism evidence="2 3">
    <name type="scientific">Saccharopolyspora taberi</name>
    <dbReference type="NCBI Taxonomy" id="60895"/>
    <lineage>
        <taxon>Bacteria</taxon>
        <taxon>Bacillati</taxon>
        <taxon>Actinomycetota</taxon>
        <taxon>Actinomycetes</taxon>
        <taxon>Pseudonocardiales</taxon>
        <taxon>Pseudonocardiaceae</taxon>
        <taxon>Saccharopolyspora</taxon>
    </lineage>
</organism>
<gene>
    <name evidence="2" type="ORF">GCM10010470_28200</name>
</gene>
<feature type="coiled-coil region" evidence="1">
    <location>
        <begin position="281"/>
        <end position="319"/>
    </location>
</feature>
<dbReference type="RefSeq" id="WP_344680097.1">
    <property type="nucleotide sequence ID" value="NZ_BAAAUX010000013.1"/>
</dbReference>
<protein>
    <submittedName>
        <fullName evidence="2">Uncharacterized protein</fullName>
    </submittedName>
</protein>